<reference evidence="4 5" key="1">
    <citation type="journal article" date="2020" name="ISME J.">
        <title>Uncovering the hidden diversity of litter-decomposition mechanisms in mushroom-forming fungi.</title>
        <authorList>
            <person name="Floudas D."/>
            <person name="Bentzer J."/>
            <person name="Ahren D."/>
            <person name="Johansson T."/>
            <person name="Persson P."/>
            <person name="Tunlid A."/>
        </authorList>
    </citation>
    <scope>NUCLEOTIDE SEQUENCE [LARGE SCALE GENOMIC DNA]</scope>
    <source>
        <strain evidence="4 5">CBS 146.42</strain>
    </source>
</reference>
<comment type="similarity">
    <text evidence="2">Belongs to the replication factor A protein 3 family.</text>
</comment>
<dbReference type="AlphaFoldDB" id="A0A8H5GC97"/>
<keyword evidence="3" id="KW-0539">Nucleus</keyword>
<dbReference type="Proteomes" id="UP000559027">
    <property type="component" value="Unassembled WGS sequence"/>
</dbReference>
<dbReference type="GO" id="GO:0003677">
    <property type="term" value="F:DNA binding"/>
    <property type="evidence" value="ECO:0007669"/>
    <property type="project" value="InterPro"/>
</dbReference>
<dbReference type="GO" id="GO:0031981">
    <property type="term" value="C:nuclear lumen"/>
    <property type="evidence" value="ECO:0007669"/>
    <property type="project" value="UniProtKB-ARBA"/>
</dbReference>
<evidence type="ECO:0000256" key="3">
    <source>
        <dbReference type="ARBA" id="ARBA00023242"/>
    </source>
</evidence>
<comment type="caution">
    <text evidence="4">The sequence shown here is derived from an EMBL/GenBank/DDBJ whole genome shotgun (WGS) entry which is preliminary data.</text>
</comment>
<gene>
    <name evidence="4" type="ORF">D9756_002853</name>
</gene>
<dbReference type="Pfam" id="PF08661">
    <property type="entry name" value="Rep_fac-A_3"/>
    <property type="match status" value="1"/>
</dbReference>
<evidence type="ECO:0000256" key="1">
    <source>
        <dbReference type="ARBA" id="ARBA00004123"/>
    </source>
</evidence>
<sequence length="117" mass="12850">MSDNSEIIPLVNGKMLEKCVGRLVKFPCKVLQCCRNTAKVLSTDNLTVDIHFENEPDFEAPLVEIKGAVVSPTTIAMESFSYIADGPELEDINNIILILHDPMMLPLTYGSLGVSLL</sequence>
<organism evidence="4 5">
    <name type="scientific">Leucocoprinus leucothites</name>
    <dbReference type="NCBI Taxonomy" id="201217"/>
    <lineage>
        <taxon>Eukaryota</taxon>
        <taxon>Fungi</taxon>
        <taxon>Dikarya</taxon>
        <taxon>Basidiomycota</taxon>
        <taxon>Agaricomycotina</taxon>
        <taxon>Agaricomycetes</taxon>
        <taxon>Agaricomycetidae</taxon>
        <taxon>Agaricales</taxon>
        <taxon>Agaricineae</taxon>
        <taxon>Agaricaceae</taxon>
        <taxon>Leucocoprinus</taxon>
    </lineage>
</organism>
<accession>A0A8H5GC97</accession>
<dbReference type="InterPro" id="IPR012340">
    <property type="entry name" value="NA-bd_OB-fold"/>
</dbReference>
<evidence type="ECO:0000313" key="4">
    <source>
        <dbReference type="EMBL" id="KAF5362323.1"/>
    </source>
</evidence>
<keyword evidence="5" id="KW-1185">Reference proteome</keyword>
<comment type="subcellular location">
    <subcellularLocation>
        <location evidence="1">Nucleus</location>
    </subcellularLocation>
</comment>
<dbReference type="GO" id="GO:0006281">
    <property type="term" value="P:DNA repair"/>
    <property type="evidence" value="ECO:0007669"/>
    <property type="project" value="InterPro"/>
</dbReference>
<evidence type="ECO:0000256" key="2">
    <source>
        <dbReference type="ARBA" id="ARBA00009761"/>
    </source>
</evidence>
<dbReference type="GO" id="GO:0006260">
    <property type="term" value="P:DNA replication"/>
    <property type="evidence" value="ECO:0007669"/>
    <property type="project" value="InterPro"/>
</dbReference>
<dbReference type="GO" id="GO:0006310">
    <property type="term" value="P:DNA recombination"/>
    <property type="evidence" value="ECO:0007669"/>
    <property type="project" value="InterPro"/>
</dbReference>
<name>A0A8H5GC97_9AGAR</name>
<dbReference type="InterPro" id="IPR013970">
    <property type="entry name" value="Rfa2"/>
</dbReference>
<protein>
    <submittedName>
        <fullName evidence="4">Uncharacterized protein</fullName>
    </submittedName>
</protein>
<evidence type="ECO:0000313" key="5">
    <source>
        <dbReference type="Proteomes" id="UP000559027"/>
    </source>
</evidence>
<proteinExistence type="inferred from homology"/>
<dbReference type="Gene3D" id="2.40.50.140">
    <property type="entry name" value="Nucleic acid-binding proteins"/>
    <property type="match status" value="1"/>
</dbReference>
<dbReference type="EMBL" id="JAACJO010000002">
    <property type="protein sequence ID" value="KAF5362323.1"/>
    <property type="molecule type" value="Genomic_DNA"/>
</dbReference>